<evidence type="ECO:0000256" key="1">
    <source>
        <dbReference type="SAM" id="MobiDB-lite"/>
    </source>
</evidence>
<proteinExistence type="predicted"/>
<accession>A0A4V3UQB3</accession>
<dbReference type="VEuPathDB" id="FungiDB:EYZ11_002227"/>
<sequence length="110" mass="12619">MHRHANLKQTGAERLFLGPLKKKNAVEEHVWHEAEKMRFPDKSGDTRDHLNQRAASPKRHFNRTRYDSPAMPRFQVKYTNVGRFTDPVLWVTKSFGSASGDGTALRRCAA</sequence>
<comment type="caution">
    <text evidence="2">The sequence shown here is derived from an EMBL/GenBank/DDBJ whole genome shotgun (WGS) entry which is preliminary data.</text>
</comment>
<dbReference type="AlphaFoldDB" id="A0A4V3UQB3"/>
<evidence type="ECO:0000313" key="3">
    <source>
        <dbReference type="Proteomes" id="UP000308092"/>
    </source>
</evidence>
<name>A0A4V3UQB3_9EURO</name>
<organism evidence="2 3">
    <name type="scientific">Aspergillus tanneri</name>
    <dbReference type="NCBI Taxonomy" id="1220188"/>
    <lineage>
        <taxon>Eukaryota</taxon>
        <taxon>Fungi</taxon>
        <taxon>Dikarya</taxon>
        <taxon>Ascomycota</taxon>
        <taxon>Pezizomycotina</taxon>
        <taxon>Eurotiomycetes</taxon>
        <taxon>Eurotiomycetidae</taxon>
        <taxon>Eurotiales</taxon>
        <taxon>Aspergillaceae</taxon>
        <taxon>Aspergillus</taxon>
        <taxon>Aspergillus subgen. Circumdati</taxon>
    </lineage>
</organism>
<dbReference type="EMBL" id="SOSA01000048">
    <property type="protein sequence ID" value="THC98294.1"/>
    <property type="molecule type" value="Genomic_DNA"/>
</dbReference>
<evidence type="ECO:0000313" key="2">
    <source>
        <dbReference type="EMBL" id="THC98294.1"/>
    </source>
</evidence>
<reference evidence="2 3" key="1">
    <citation type="submission" date="2019-03" db="EMBL/GenBank/DDBJ databases">
        <title>The genome sequence of a newly discovered highly antifungal drug resistant Aspergillus species, Aspergillus tanneri NIH 1004.</title>
        <authorList>
            <person name="Mounaud S."/>
            <person name="Singh I."/>
            <person name="Joardar V."/>
            <person name="Pakala S."/>
            <person name="Pakala S."/>
            <person name="Venepally P."/>
            <person name="Hoover J."/>
            <person name="Nierman W."/>
            <person name="Chung J."/>
            <person name="Losada L."/>
        </authorList>
    </citation>
    <scope>NUCLEOTIDE SEQUENCE [LARGE SCALE GENOMIC DNA]</scope>
    <source>
        <strain evidence="2 3">NIH1004</strain>
    </source>
</reference>
<gene>
    <name evidence="2" type="ORF">EYZ11_002227</name>
</gene>
<dbReference type="Proteomes" id="UP000308092">
    <property type="component" value="Unassembled WGS sequence"/>
</dbReference>
<keyword evidence="3" id="KW-1185">Reference proteome</keyword>
<protein>
    <submittedName>
        <fullName evidence="2">Uncharacterized protein</fullName>
    </submittedName>
</protein>
<feature type="compositionally biased region" description="Basic and acidic residues" evidence="1">
    <location>
        <begin position="38"/>
        <end position="51"/>
    </location>
</feature>
<feature type="region of interest" description="Disordered" evidence="1">
    <location>
        <begin position="38"/>
        <end position="67"/>
    </location>
</feature>